<keyword evidence="5 6" id="KW-0472">Membrane</keyword>
<sequence length="271" mass="30599">MRTTPPSTTRSSIASASGALSCSIRQSCSRSSTVWQTRHPDTQAQDRRIEFILAALRELDDALRANGGGLIVLYGNPADLVPKLANELRVDAVFANHDYEPVAIERDECVRERLAEAGRQWLTFKDQVIFERAEVLTGQSKPFTVFTPFAGLQKPAFNPPNWVFPPAWTVLYVLMAISVWRVWKRDGASTAIVLWVVQLLFNAAWMWLFFGLHRPALALADIVILLVLIVALTFVFWRRDRWAGILLVPYVAWVAFAAVLNYTLRQLNPAF</sequence>
<evidence type="ECO:0000259" key="7">
    <source>
        <dbReference type="PROSITE" id="PS51645"/>
    </source>
</evidence>
<evidence type="ECO:0000256" key="5">
    <source>
        <dbReference type="ARBA" id="ARBA00023136"/>
    </source>
</evidence>
<dbReference type="CDD" id="cd15904">
    <property type="entry name" value="TSPO_MBR"/>
    <property type="match status" value="1"/>
</dbReference>
<dbReference type="AlphaFoldDB" id="A0A6S7C5F3"/>
<evidence type="ECO:0000256" key="3">
    <source>
        <dbReference type="ARBA" id="ARBA00022692"/>
    </source>
</evidence>
<reference evidence="8 9" key="1">
    <citation type="submission" date="2020-04" db="EMBL/GenBank/DDBJ databases">
        <authorList>
            <person name="De Canck E."/>
        </authorList>
    </citation>
    <scope>NUCLEOTIDE SEQUENCE [LARGE SCALE GENOMIC DNA]</scope>
    <source>
        <strain evidence="8 9">LMG 28614</strain>
    </source>
</reference>
<dbReference type="InterPro" id="IPR006050">
    <property type="entry name" value="DNA_photolyase_N"/>
</dbReference>
<organism evidence="8 9">
    <name type="scientific">Paraburkholderia ultramafica</name>
    <dbReference type="NCBI Taxonomy" id="1544867"/>
    <lineage>
        <taxon>Bacteria</taxon>
        <taxon>Pseudomonadati</taxon>
        <taxon>Pseudomonadota</taxon>
        <taxon>Betaproteobacteria</taxon>
        <taxon>Burkholderiales</taxon>
        <taxon>Burkholderiaceae</taxon>
        <taxon>Paraburkholderia</taxon>
    </lineage>
</organism>
<dbReference type="EMBL" id="CADIKK010000031">
    <property type="protein sequence ID" value="CAB3801723.1"/>
    <property type="molecule type" value="Genomic_DNA"/>
</dbReference>
<keyword evidence="9" id="KW-1185">Reference proteome</keyword>
<dbReference type="PROSITE" id="PS51645">
    <property type="entry name" value="PHR_CRY_ALPHA_BETA"/>
    <property type="match status" value="1"/>
</dbReference>
<feature type="transmembrane region" description="Helical" evidence="6">
    <location>
        <begin position="216"/>
        <end position="237"/>
    </location>
</feature>
<feature type="domain" description="Photolyase/cryptochrome alpha/beta" evidence="7">
    <location>
        <begin position="1"/>
        <end position="129"/>
    </location>
</feature>
<evidence type="ECO:0000256" key="4">
    <source>
        <dbReference type="ARBA" id="ARBA00022989"/>
    </source>
</evidence>
<dbReference type="PANTHER" id="PTHR10057">
    <property type="entry name" value="PERIPHERAL-TYPE BENZODIAZEPINE RECEPTOR"/>
    <property type="match status" value="1"/>
</dbReference>
<proteinExistence type="inferred from homology"/>
<dbReference type="Gene3D" id="1.20.1260.100">
    <property type="entry name" value="TspO/MBR protein"/>
    <property type="match status" value="1"/>
</dbReference>
<feature type="transmembrane region" description="Helical" evidence="6">
    <location>
        <begin position="244"/>
        <end position="264"/>
    </location>
</feature>
<evidence type="ECO:0000256" key="1">
    <source>
        <dbReference type="ARBA" id="ARBA00004141"/>
    </source>
</evidence>
<name>A0A6S7C5F3_9BURK</name>
<dbReference type="PROSITE" id="PS51257">
    <property type="entry name" value="PROKAR_LIPOPROTEIN"/>
    <property type="match status" value="1"/>
</dbReference>
<dbReference type="Proteomes" id="UP000494365">
    <property type="component" value="Unassembled WGS sequence"/>
</dbReference>
<keyword evidence="4 6" id="KW-1133">Transmembrane helix</keyword>
<dbReference type="Pfam" id="PF03073">
    <property type="entry name" value="TspO_MBR"/>
    <property type="match status" value="1"/>
</dbReference>
<dbReference type="Gene3D" id="3.40.50.620">
    <property type="entry name" value="HUPs"/>
    <property type="match status" value="1"/>
</dbReference>
<dbReference type="PANTHER" id="PTHR10057:SF0">
    <property type="entry name" value="TRANSLOCATOR PROTEIN"/>
    <property type="match status" value="1"/>
</dbReference>
<dbReference type="InterPro" id="IPR038330">
    <property type="entry name" value="TspO/MBR-related_sf"/>
</dbReference>
<dbReference type="GO" id="GO:0033013">
    <property type="term" value="P:tetrapyrrole metabolic process"/>
    <property type="evidence" value="ECO:0007669"/>
    <property type="project" value="UniProtKB-ARBA"/>
</dbReference>
<dbReference type="FunFam" id="1.20.1260.100:FF:000001">
    <property type="entry name" value="translocator protein 2"/>
    <property type="match status" value="1"/>
</dbReference>
<protein>
    <recommendedName>
        <fullName evidence="7">Photolyase/cryptochrome alpha/beta domain-containing protein</fullName>
    </recommendedName>
</protein>
<dbReference type="InterPro" id="IPR014729">
    <property type="entry name" value="Rossmann-like_a/b/a_fold"/>
</dbReference>
<dbReference type="SUPFAM" id="SSF52425">
    <property type="entry name" value="Cryptochrome/photolyase, N-terminal domain"/>
    <property type="match status" value="1"/>
</dbReference>
<evidence type="ECO:0000256" key="2">
    <source>
        <dbReference type="ARBA" id="ARBA00007524"/>
    </source>
</evidence>
<evidence type="ECO:0000256" key="6">
    <source>
        <dbReference type="SAM" id="Phobius"/>
    </source>
</evidence>
<accession>A0A6S7C5F3</accession>
<feature type="transmembrane region" description="Helical" evidence="6">
    <location>
        <begin position="162"/>
        <end position="180"/>
    </location>
</feature>
<dbReference type="InterPro" id="IPR004307">
    <property type="entry name" value="TspO_MBR"/>
</dbReference>
<feature type="transmembrane region" description="Helical" evidence="6">
    <location>
        <begin position="192"/>
        <end position="210"/>
    </location>
</feature>
<keyword evidence="3 6" id="KW-0812">Transmembrane</keyword>
<dbReference type="GO" id="GO:0016020">
    <property type="term" value="C:membrane"/>
    <property type="evidence" value="ECO:0007669"/>
    <property type="project" value="UniProtKB-SubCell"/>
</dbReference>
<comment type="similarity">
    <text evidence="2">Belongs to the TspO/BZRP family.</text>
</comment>
<dbReference type="InterPro" id="IPR036155">
    <property type="entry name" value="Crypto/Photolyase_N_sf"/>
</dbReference>
<comment type="subcellular location">
    <subcellularLocation>
        <location evidence="1">Membrane</location>
        <topology evidence="1">Multi-pass membrane protein</topology>
    </subcellularLocation>
</comment>
<gene>
    <name evidence="8" type="ORF">LMG28614_05475</name>
</gene>
<evidence type="ECO:0000313" key="9">
    <source>
        <dbReference type="Proteomes" id="UP000494365"/>
    </source>
</evidence>
<evidence type="ECO:0000313" key="8">
    <source>
        <dbReference type="EMBL" id="CAB3801723.1"/>
    </source>
</evidence>